<keyword evidence="6" id="KW-1267">Proteomics identification</keyword>
<dbReference type="Gene3D" id="3.40.50.1820">
    <property type="entry name" value="alpha/beta hydrolase"/>
    <property type="match status" value="1"/>
</dbReference>
<organism evidence="2">
    <name type="scientific">Danio rerio</name>
    <name type="common">Zebrafish</name>
    <name type="synonym">Brachydanio rerio</name>
    <dbReference type="NCBI Taxonomy" id="7955"/>
    <lineage>
        <taxon>Eukaryota</taxon>
        <taxon>Metazoa</taxon>
        <taxon>Chordata</taxon>
        <taxon>Craniata</taxon>
        <taxon>Vertebrata</taxon>
        <taxon>Euteleostomi</taxon>
        <taxon>Actinopterygii</taxon>
        <taxon>Neopterygii</taxon>
        <taxon>Teleostei</taxon>
        <taxon>Ostariophysi</taxon>
        <taxon>Cypriniformes</taxon>
        <taxon>Danionidae</taxon>
        <taxon>Danioninae</taxon>
        <taxon>Danio</taxon>
    </lineage>
</organism>
<gene>
    <name evidence="2 4 5" type="primary">bphl</name>
</gene>
<keyword evidence="4" id="KW-0378">Hydrolase</keyword>
<dbReference type="eggNOG" id="KOG2984">
    <property type="taxonomic scope" value="Eukaryota"/>
</dbReference>
<dbReference type="InterPro" id="IPR029058">
    <property type="entry name" value="AB_hydrolase_fold"/>
</dbReference>
<dbReference type="ESTHER" id="danre-h9gyq0">
    <property type="family name" value="Valacyclovir-hydrolase"/>
</dbReference>
<accession>A0A0G2KLD8</accession>
<accession>A0A8M1NZX1</accession>
<evidence type="ECO:0000313" key="2">
    <source>
        <dbReference type="Ensembl" id="ENSDARP00000133165"/>
    </source>
</evidence>
<keyword evidence="3" id="KW-1185">Reference proteome</keyword>
<dbReference type="PaxDb" id="7955-ENSDARP00000108361"/>
<protein>
    <submittedName>
        <fullName evidence="2">Biphenyl hydrolase like</fullName>
    </submittedName>
    <submittedName>
        <fullName evidence="4">Valacyclovir hydrolase</fullName>
    </submittedName>
</protein>
<dbReference type="RefSeq" id="NP_001268390.1">
    <property type="nucleotide sequence ID" value="NM_001281461.1"/>
</dbReference>
<dbReference type="STRING" id="7955.ENSDARP00000133165"/>
<dbReference type="CTD" id="670"/>
<dbReference type="Bgee" id="ENSDARG00000102877">
    <property type="expression patterns" value="Expressed in mature ovarian follicle and 26 other cell types or tissues"/>
</dbReference>
<dbReference type="OMA" id="RFPQLWA"/>
<dbReference type="Proteomes" id="UP000000437">
    <property type="component" value="Chromosome 20"/>
</dbReference>
<dbReference type="KEGG" id="dre:402804"/>
<dbReference type="Ensembl" id="ENSDART00000164745.2">
    <property type="protein sequence ID" value="ENSDARP00000133165.1"/>
    <property type="gene ID" value="ENSDARG00000102877.2"/>
</dbReference>
<evidence type="ECO:0007829" key="6">
    <source>
        <dbReference type="PeptideAtlas" id="A0A0G2KLD8"/>
    </source>
</evidence>
<dbReference type="AlphaFoldDB" id="A0A0G2KLD8"/>
<sequence>MATLMFINRILRKAATQKRSYSVSVCGKLSVNGVNLHYQRAGEGKHTVLLLPGALGSGETDFGPQLSALDSSRFTVVSWDPRGYGRSRPPDRDFPLHFFHRDAKDAVDLMQALGFRRFSLLGWSDGGITALIAAALNPTLVNKLVVWGANAFVSEEDIQIYQSLRDVSLWSERMRRPMEQMYGAQYFKQTWERWVDGISQFINKPQGSICVDLLPQISCPTLILHGAQDPVVPAYHPQLLQDSISGSRLHVFPKGKHNIHLRYSAEFNTLVEQFLNE</sequence>
<evidence type="ECO:0000313" key="4">
    <source>
        <dbReference type="RefSeq" id="NP_001268390.1"/>
    </source>
</evidence>
<evidence type="ECO:0000313" key="5">
    <source>
        <dbReference type="ZFIN" id="ZDB-GENE-170623-2"/>
    </source>
</evidence>
<dbReference type="SMR" id="A0A0G2KLD8"/>
<dbReference type="GO" id="GO:0017171">
    <property type="term" value="F:serine hydrolase activity"/>
    <property type="evidence" value="ECO:0000318"/>
    <property type="project" value="GO_Central"/>
</dbReference>
<dbReference type="OrthoDB" id="19657at2759"/>
<dbReference type="SUPFAM" id="SSF53474">
    <property type="entry name" value="alpha/beta-Hydrolases"/>
    <property type="match status" value="1"/>
</dbReference>
<reference evidence="2" key="2">
    <citation type="submission" date="2015-06" db="UniProtKB">
        <authorList>
            <consortium name="Ensembl"/>
        </authorList>
    </citation>
    <scope>IDENTIFICATION</scope>
    <source>
        <strain evidence="2">Tuebingen</strain>
    </source>
</reference>
<dbReference type="PANTHER" id="PTHR46331:SF2">
    <property type="entry name" value="VALACYCLOVIR HYDROLASE"/>
    <property type="match status" value="1"/>
</dbReference>
<feature type="domain" description="AB hydrolase-1" evidence="1">
    <location>
        <begin position="48"/>
        <end position="268"/>
    </location>
</feature>
<name>A0A0G2KLD8_DANRE</name>
<evidence type="ECO:0000313" key="3">
    <source>
        <dbReference type="Proteomes" id="UP000000437"/>
    </source>
</evidence>
<reference evidence="4" key="4">
    <citation type="submission" date="2025-04" db="UniProtKB">
        <authorList>
            <consortium name="RefSeq"/>
        </authorList>
    </citation>
    <scope>IDENTIFICATION</scope>
    <source>
        <strain evidence="4">Tuebingen</strain>
    </source>
</reference>
<dbReference type="AGR" id="ZFIN:ZDB-GENE-170623-2"/>
<reference evidence="2 3" key="1">
    <citation type="journal article" date="2013" name="Nature">
        <title>The zebrafish reference genome sequence and its relationship to the human genome.</title>
        <authorList>
            <consortium name="Genome Reference Consortium Zebrafish"/>
            <person name="Howe K."/>
            <person name="Clark M.D."/>
            <person name="Torroja C.F."/>
            <person name="Torrance J."/>
            <person name="Berthelot C."/>
            <person name="Muffato M."/>
            <person name="Collins J.E."/>
            <person name="Humphray S."/>
            <person name="McLaren K."/>
            <person name="Matthews L."/>
            <person name="McLaren S."/>
            <person name="Sealy I."/>
            <person name="Caccamo M."/>
            <person name="Churcher C."/>
            <person name="Scott C."/>
            <person name="Barrett J.C."/>
            <person name="Koch R."/>
            <person name="Rauch G.J."/>
            <person name="White S."/>
            <person name="Chow W."/>
            <person name="Kilian B."/>
            <person name="Quintais L.T."/>
            <person name="Guerra-Assuncao J.A."/>
            <person name="Zhou Y."/>
            <person name="Gu Y."/>
            <person name="Yen J."/>
            <person name="Vogel J.H."/>
            <person name="Eyre T."/>
            <person name="Redmond S."/>
            <person name="Banerjee R."/>
            <person name="Chi J."/>
            <person name="Fu B."/>
            <person name="Langley E."/>
            <person name="Maguire S.F."/>
            <person name="Laird G.K."/>
            <person name="Lloyd D."/>
            <person name="Kenyon E."/>
            <person name="Donaldson S."/>
            <person name="Sehra H."/>
            <person name="Almeida-King J."/>
            <person name="Loveland J."/>
            <person name="Trevanion S."/>
            <person name="Jones M."/>
            <person name="Quail M."/>
            <person name="Willey D."/>
            <person name="Hunt A."/>
            <person name="Burton J."/>
            <person name="Sims S."/>
            <person name="McLay K."/>
            <person name="Plumb B."/>
            <person name="Davis J."/>
            <person name="Clee C."/>
            <person name="Oliver K."/>
            <person name="Clark R."/>
            <person name="Riddle C."/>
            <person name="Elliot D."/>
            <person name="Eliott D."/>
            <person name="Threadgold G."/>
            <person name="Harden G."/>
            <person name="Ware D."/>
            <person name="Begum S."/>
            <person name="Mortimore B."/>
            <person name="Mortimer B."/>
            <person name="Kerry G."/>
            <person name="Heath P."/>
            <person name="Phillimore B."/>
            <person name="Tracey A."/>
            <person name="Corby N."/>
            <person name="Dunn M."/>
            <person name="Johnson C."/>
            <person name="Wood J."/>
            <person name="Clark S."/>
            <person name="Pelan S."/>
            <person name="Griffiths G."/>
            <person name="Smith M."/>
            <person name="Glithero R."/>
            <person name="Howden P."/>
            <person name="Barker N."/>
            <person name="Lloyd C."/>
            <person name="Stevens C."/>
            <person name="Harley J."/>
            <person name="Holt K."/>
            <person name="Panagiotidis G."/>
            <person name="Lovell J."/>
            <person name="Beasley H."/>
            <person name="Henderson C."/>
            <person name="Gordon D."/>
            <person name="Auger K."/>
            <person name="Wright D."/>
            <person name="Collins J."/>
            <person name="Raisen C."/>
            <person name="Dyer L."/>
            <person name="Leung K."/>
            <person name="Robertson L."/>
            <person name="Ambridge K."/>
            <person name="Leongamornlert D."/>
            <person name="McGuire S."/>
            <person name="Gilderthorp R."/>
            <person name="Griffiths C."/>
            <person name="Manthravadi D."/>
            <person name="Nichol S."/>
            <person name="Barker G."/>
            <person name="Whitehead S."/>
            <person name="Kay M."/>
            <person name="Brown J."/>
            <person name="Murnane C."/>
            <person name="Gray E."/>
            <person name="Humphries M."/>
            <person name="Sycamore N."/>
            <person name="Barker D."/>
            <person name="Saunders D."/>
            <person name="Wallis J."/>
            <person name="Babbage A."/>
            <person name="Hammond S."/>
            <person name="Mashreghi-Mohammadi M."/>
            <person name="Barr L."/>
            <person name="Martin S."/>
            <person name="Wray P."/>
            <person name="Ellington A."/>
            <person name="Matthews N."/>
            <person name="Ellwood M."/>
            <person name="Woodmansey R."/>
            <person name="Clark G."/>
            <person name="Cooper J."/>
            <person name="Cooper J."/>
            <person name="Tromans A."/>
            <person name="Grafham D."/>
            <person name="Skuce C."/>
            <person name="Pandian R."/>
            <person name="Andrews R."/>
            <person name="Harrison E."/>
            <person name="Kimberley A."/>
            <person name="Garnett J."/>
            <person name="Fosker N."/>
            <person name="Hall R."/>
            <person name="Garner P."/>
            <person name="Kelly D."/>
            <person name="Bird C."/>
            <person name="Palmer S."/>
            <person name="Gehring I."/>
            <person name="Berger A."/>
            <person name="Dooley C.M."/>
            <person name="Ersan-Urun Z."/>
            <person name="Eser C."/>
            <person name="Geiger H."/>
            <person name="Geisler M."/>
            <person name="Karotki L."/>
            <person name="Kirn A."/>
            <person name="Konantz J."/>
            <person name="Konantz M."/>
            <person name="Oberlander M."/>
            <person name="Rudolph-Geiger S."/>
            <person name="Teucke M."/>
            <person name="Lanz C."/>
            <person name="Raddatz G."/>
            <person name="Osoegawa K."/>
            <person name="Zhu B."/>
            <person name="Rapp A."/>
            <person name="Widaa S."/>
            <person name="Langford C."/>
            <person name="Yang F."/>
            <person name="Schuster S.C."/>
            <person name="Carter N.P."/>
            <person name="Harrow J."/>
            <person name="Ning Z."/>
            <person name="Herrero J."/>
            <person name="Searle S.M."/>
            <person name="Enright A."/>
            <person name="Geisler R."/>
            <person name="Plasterk R.H."/>
            <person name="Lee C."/>
            <person name="Westerfield M."/>
            <person name="de Jong P.J."/>
            <person name="Zon L.I."/>
            <person name="Postlethwait J.H."/>
            <person name="Nusslein-Volhard C."/>
            <person name="Hubbard T.J."/>
            <person name="Roest Crollius H."/>
            <person name="Rogers J."/>
            <person name="Stemple D.L."/>
        </authorList>
    </citation>
    <scope>NUCLEOTIDE SEQUENCE [LARGE SCALE GENOMIC DNA]</scope>
    <source>
        <strain evidence="2">Tuebingen</strain>
    </source>
</reference>
<dbReference type="GeneTree" id="ENSGT00390000004746"/>
<dbReference type="Pfam" id="PF12697">
    <property type="entry name" value="Abhydrolase_6"/>
    <property type="match status" value="1"/>
</dbReference>
<dbReference type="InterPro" id="IPR000073">
    <property type="entry name" value="AB_hydrolase_1"/>
</dbReference>
<dbReference type="PANTHER" id="PTHR46331">
    <property type="entry name" value="VALACYCLOVIR HYDROLASE"/>
    <property type="match status" value="1"/>
</dbReference>
<dbReference type="ZFIN" id="ZDB-GENE-170623-2">
    <property type="gene designation" value="bphl"/>
</dbReference>
<proteinExistence type="evidence at protein level"/>
<evidence type="ECO:0000259" key="1">
    <source>
        <dbReference type="Pfam" id="PF12697"/>
    </source>
</evidence>
<dbReference type="GeneID" id="402804"/>
<reference evidence="4" key="3">
    <citation type="journal article" date="2016" name="BMC Genomics">
        <title>Gene evolution and gene expression after whole genome duplication in fish: the PhyloFish database.</title>
        <authorList>
            <person name="Pasquier J."/>
            <person name="Cabau C."/>
            <person name="Nguyen T."/>
            <person name="Jouanno E."/>
            <person name="Severac D."/>
            <person name="Braasch I."/>
            <person name="Journot L."/>
            <person name="Pontarotti P."/>
            <person name="Klopp C."/>
            <person name="Postlethwait J.H."/>
            <person name="Guiguen Y."/>
            <person name="Bobe J."/>
        </authorList>
    </citation>
    <scope>NUCLEOTIDE SEQUENCE</scope>
    <source>
        <strain evidence="4">Tuebingen</strain>
    </source>
</reference>